<keyword evidence="2" id="KW-0597">Phosphoprotein</keyword>
<gene>
    <name evidence="4" type="ORF">Ciccas_005203</name>
</gene>
<keyword evidence="3" id="KW-0175">Coiled coil</keyword>
<dbReference type="FunFam" id="2.40.160.120:FF:000001">
    <property type="entry name" value="Oxysterol-binding protein"/>
    <property type="match status" value="1"/>
</dbReference>
<reference evidence="4 5" key="1">
    <citation type="submission" date="2024-11" db="EMBL/GenBank/DDBJ databases">
        <title>Adaptive evolution of stress response genes in parasites aligns with host niche diversity.</title>
        <authorList>
            <person name="Hahn C."/>
            <person name="Resl P."/>
        </authorList>
    </citation>
    <scope>NUCLEOTIDE SEQUENCE [LARGE SCALE GENOMIC DNA]</scope>
    <source>
        <strain evidence="4">EGGRZ-B1_66</strain>
        <tissue evidence="4">Body</tissue>
    </source>
</reference>
<dbReference type="InterPro" id="IPR000648">
    <property type="entry name" value="Oxysterol-bd"/>
</dbReference>
<accession>A0ABD2Q9B5</accession>
<evidence type="ECO:0000313" key="4">
    <source>
        <dbReference type="EMBL" id="KAL3316154.1"/>
    </source>
</evidence>
<dbReference type="Pfam" id="PF01237">
    <property type="entry name" value="Oxysterol_BP"/>
    <property type="match status" value="1"/>
</dbReference>
<proteinExistence type="inferred from homology"/>
<evidence type="ECO:0000313" key="5">
    <source>
        <dbReference type="Proteomes" id="UP001626550"/>
    </source>
</evidence>
<name>A0ABD2Q9B5_9PLAT</name>
<evidence type="ECO:0000256" key="3">
    <source>
        <dbReference type="SAM" id="Coils"/>
    </source>
</evidence>
<organism evidence="4 5">
    <name type="scientific">Cichlidogyrus casuarinus</name>
    <dbReference type="NCBI Taxonomy" id="1844966"/>
    <lineage>
        <taxon>Eukaryota</taxon>
        <taxon>Metazoa</taxon>
        <taxon>Spiralia</taxon>
        <taxon>Lophotrochozoa</taxon>
        <taxon>Platyhelminthes</taxon>
        <taxon>Monogenea</taxon>
        <taxon>Monopisthocotylea</taxon>
        <taxon>Dactylogyridea</taxon>
        <taxon>Ancyrocephalidae</taxon>
        <taxon>Cichlidogyrus</taxon>
    </lineage>
</organism>
<dbReference type="EMBL" id="JBJKFK010000590">
    <property type="protein sequence ID" value="KAL3316154.1"/>
    <property type="molecule type" value="Genomic_DNA"/>
</dbReference>
<evidence type="ECO:0000256" key="2">
    <source>
        <dbReference type="ARBA" id="ARBA00022553"/>
    </source>
</evidence>
<keyword evidence="5" id="KW-1185">Reference proteome</keyword>
<comment type="similarity">
    <text evidence="1">Belongs to the OSBP family.</text>
</comment>
<dbReference type="SUPFAM" id="SSF144000">
    <property type="entry name" value="Oxysterol-binding protein-like"/>
    <property type="match status" value="1"/>
</dbReference>
<dbReference type="Proteomes" id="UP001626550">
    <property type="component" value="Unassembled WGS sequence"/>
</dbReference>
<dbReference type="Gene3D" id="2.40.160.120">
    <property type="match status" value="1"/>
</dbReference>
<dbReference type="PANTHER" id="PTHR10972">
    <property type="entry name" value="OXYSTEROL-BINDING PROTEIN-RELATED"/>
    <property type="match status" value="1"/>
</dbReference>
<dbReference type="AlphaFoldDB" id="A0ABD2Q9B5"/>
<evidence type="ECO:0000256" key="1">
    <source>
        <dbReference type="ARBA" id="ARBA00008842"/>
    </source>
</evidence>
<comment type="caution">
    <text evidence="4">The sequence shown here is derived from an EMBL/GenBank/DDBJ whole genome shotgun (WGS) entry which is preliminary data.</text>
</comment>
<dbReference type="InterPro" id="IPR037239">
    <property type="entry name" value="OSBP_sf"/>
</dbReference>
<dbReference type="PANTHER" id="PTHR10972:SF205">
    <property type="entry name" value="OXYSTEROL-BINDING PROTEIN 1"/>
    <property type="match status" value="1"/>
</dbReference>
<dbReference type="GO" id="GO:0120009">
    <property type="term" value="P:intermembrane lipid transfer"/>
    <property type="evidence" value="ECO:0007669"/>
    <property type="project" value="UniProtKB-ARBA"/>
</dbReference>
<sequence length="483" mass="56171">MTTLILKILSTWSNRIVEQQKCLEEEKRKNEHLENLNRSFSNNLTPDQEVNRNIIALTNHFWCRTSTRSSTFLSCDSYASTAHQSLHDTVATIGPSESRVRRKHMNPRPNIRLHLWSFIKNVIGKDLTQIPLPVHFNEPLSALQRVTEDLTYSALLDKAAECGNRGDHVMQLAYFAAFTVSIYSQSLERTTKPFNPLLGETYELDRATEPEWGWRSISEQVSHHPPIVALHAESIKAGWQFNQEFAMKIKFRGKYIVANPKGWLRVAFADGSVITWNKVTTCLQNVIIGKLWIDHYGSVEIRNHTNGYSCELTYVPYSRFSKDNHVVKGVIRDASGNEQYFLSGFWDRFLGGSRFSKENSNQELLWKALPPRKDAAEIYYFSDFSVEMNELESGVAPTDSRLRPDQRLMEDGFWDEANEIKEKLENRQRNKSKGSIPESHSPKWFQRIHDPYYQDYCFITNRKYWDAKEKQDWSTCPDIFSYK</sequence>
<feature type="coiled-coil region" evidence="3">
    <location>
        <begin position="16"/>
        <end position="43"/>
    </location>
</feature>
<protein>
    <recommendedName>
        <fullName evidence="6">Oxysterol-binding protein</fullName>
    </recommendedName>
</protein>
<evidence type="ECO:0008006" key="6">
    <source>
        <dbReference type="Google" id="ProtNLM"/>
    </source>
</evidence>